<keyword evidence="5" id="KW-0744">Spermatogenesis</keyword>
<dbReference type="GO" id="GO:0005737">
    <property type="term" value="C:cytoplasm"/>
    <property type="evidence" value="ECO:0007669"/>
    <property type="project" value="UniProtKB-SubCell"/>
</dbReference>
<dbReference type="GO" id="GO:0000978">
    <property type="term" value="F:RNA polymerase II cis-regulatory region sequence-specific DNA binding"/>
    <property type="evidence" value="ECO:0007669"/>
    <property type="project" value="TreeGrafter"/>
</dbReference>
<dbReference type="Gene3D" id="1.10.10.10">
    <property type="entry name" value="Winged helix-like DNA-binding domain superfamily/Winged helix DNA-binding domain"/>
    <property type="match status" value="1"/>
</dbReference>
<dbReference type="Proteomes" id="UP000010552">
    <property type="component" value="Unassembled WGS sequence"/>
</dbReference>
<evidence type="ECO:0000313" key="17">
    <source>
        <dbReference type="Proteomes" id="UP000010552"/>
    </source>
</evidence>
<feature type="domain" description="RFX-type winged-helix" evidence="15">
    <location>
        <begin position="154"/>
        <end position="229"/>
    </location>
</feature>
<dbReference type="InterPro" id="IPR003150">
    <property type="entry name" value="DNA-bd_RFX"/>
</dbReference>
<dbReference type="GO" id="GO:0000981">
    <property type="term" value="F:DNA-binding transcription factor activity, RNA polymerase II-specific"/>
    <property type="evidence" value="ECO:0007669"/>
    <property type="project" value="TreeGrafter"/>
</dbReference>
<evidence type="ECO:0000256" key="13">
    <source>
        <dbReference type="ARBA" id="ARBA00046788"/>
    </source>
</evidence>
<dbReference type="PANTHER" id="PTHR12619:SF17">
    <property type="entry name" value="DNA-BINDING PROTEIN RFX2"/>
    <property type="match status" value="1"/>
</dbReference>
<reference evidence="17" key="1">
    <citation type="journal article" date="2013" name="Science">
        <title>Comparative analysis of bat genomes provides insight into the evolution of flight and immunity.</title>
        <authorList>
            <person name="Zhang G."/>
            <person name="Cowled C."/>
            <person name="Shi Z."/>
            <person name="Huang Z."/>
            <person name="Bishop-Lilly K.A."/>
            <person name="Fang X."/>
            <person name="Wynne J.W."/>
            <person name="Xiong Z."/>
            <person name="Baker M.L."/>
            <person name="Zhao W."/>
            <person name="Tachedjian M."/>
            <person name="Zhu Y."/>
            <person name="Zhou P."/>
            <person name="Jiang X."/>
            <person name="Ng J."/>
            <person name="Yang L."/>
            <person name="Wu L."/>
            <person name="Xiao J."/>
            <person name="Feng Y."/>
            <person name="Chen Y."/>
            <person name="Sun X."/>
            <person name="Zhang Y."/>
            <person name="Marsh G.A."/>
            <person name="Crameri G."/>
            <person name="Broder C.C."/>
            <person name="Frey K.G."/>
            <person name="Wang L.F."/>
            <person name="Wang J."/>
        </authorList>
    </citation>
    <scope>NUCLEOTIDE SEQUENCE [LARGE SCALE GENOMIC DNA]</scope>
</reference>
<keyword evidence="17" id="KW-1185">Reference proteome</keyword>
<dbReference type="InParanoid" id="L5L862"/>
<feature type="region of interest" description="Disordered" evidence="14">
    <location>
        <begin position="627"/>
        <end position="685"/>
    </location>
</feature>
<dbReference type="FunCoup" id="L5L862">
    <property type="interactions" value="531"/>
</dbReference>
<evidence type="ECO:0000256" key="10">
    <source>
        <dbReference type="ARBA" id="ARBA00039910"/>
    </source>
</evidence>
<keyword evidence="4" id="KW-0970">Cilium biogenesis/degradation</keyword>
<dbReference type="InterPro" id="IPR057321">
    <property type="entry name" value="RFX1-4/6/8-like_BCD"/>
</dbReference>
<evidence type="ECO:0000256" key="2">
    <source>
        <dbReference type="ARBA" id="ARBA00004496"/>
    </source>
</evidence>
<protein>
    <recommendedName>
        <fullName evidence="10">DNA-binding protein RFX2</fullName>
    </recommendedName>
    <alternativeName>
        <fullName evidence="11">Regulatory factor X 2</fullName>
    </alternativeName>
</protein>
<keyword evidence="7 16" id="KW-0238">DNA-binding</keyword>
<dbReference type="STRING" id="9402.L5L862"/>
<evidence type="ECO:0000256" key="14">
    <source>
        <dbReference type="SAM" id="MobiDB-lite"/>
    </source>
</evidence>
<keyword evidence="5" id="KW-0221">Differentiation</keyword>
<dbReference type="PANTHER" id="PTHR12619">
    <property type="entry name" value="RFX TRANSCRIPTION FACTOR FAMILY"/>
    <property type="match status" value="1"/>
</dbReference>
<evidence type="ECO:0000256" key="11">
    <source>
        <dbReference type="ARBA" id="ARBA00042136"/>
    </source>
</evidence>
<comment type="subcellular location">
    <subcellularLocation>
        <location evidence="2">Cytoplasm</location>
    </subcellularLocation>
    <subcellularLocation>
        <location evidence="1">Nucleus</location>
    </subcellularLocation>
</comment>
<evidence type="ECO:0000256" key="9">
    <source>
        <dbReference type="ARBA" id="ARBA00023242"/>
    </source>
</evidence>
<evidence type="ECO:0000256" key="7">
    <source>
        <dbReference type="ARBA" id="ARBA00023125"/>
    </source>
</evidence>
<keyword evidence="3" id="KW-0963">Cytoplasm</keyword>
<evidence type="ECO:0000256" key="8">
    <source>
        <dbReference type="ARBA" id="ARBA00023163"/>
    </source>
</evidence>
<feature type="region of interest" description="Disordered" evidence="14">
    <location>
        <begin position="717"/>
        <end position="741"/>
    </location>
</feature>
<dbReference type="Pfam" id="PF02257">
    <property type="entry name" value="RFX_DNA_binding"/>
    <property type="match status" value="1"/>
</dbReference>
<evidence type="ECO:0000256" key="5">
    <source>
        <dbReference type="ARBA" id="ARBA00022871"/>
    </source>
</evidence>
<feature type="compositionally biased region" description="Basic residues" evidence="14">
    <location>
        <begin position="732"/>
        <end position="741"/>
    </location>
</feature>
<evidence type="ECO:0000256" key="12">
    <source>
        <dbReference type="ARBA" id="ARBA00046188"/>
    </source>
</evidence>
<dbReference type="Pfam" id="PF04589">
    <property type="entry name" value="RFX1_trans_act"/>
    <property type="match status" value="1"/>
</dbReference>
<dbReference type="InterPro" id="IPR036388">
    <property type="entry name" value="WH-like_DNA-bd_sf"/>
</dbReference>
<organism evidence="16 17">
    <name type="scientific">Pteropus alecto</name>
    <name type="common">Black flying fox</name>
    <dbReference type="NCBI Taxonomy" id="9402"/>
    <lineage>
        <taxon>Eukaryota</taxon>
        <taxon>Metazoa</taxon>
        <taxon>Chordata</taxon>
        <taxon>Craniata</taxon>
        <taxon>Vertebrata</taxon>
        <taxon>Euteleostomi</taxon>
        <taxon>Mammalia</taxon>
        <taxon>Eutheria</taxon>
        <taxon>Laurasiatheria</taxon>
        <taxon>Chiroptera</taxon>
        <taxon>Yinpterochiroptera</taxon>
        <taxon>Pteropodoidea</taxon>
        <taxon>Pteropodidae</taxon>
        <taxon>Pteropodinae</taxon>
        <taxon>Pteropus</taxon>
    </lineage>
</organism>
<dbReference type="GO" id="GO:0030030">
    <property type="term" value="P:cell projection organization"/>
    <property type="evidence" value="ECO:0007669"/>
    <property type="project" value="UniProtKB-KW"/>
</dbReference>
<keyword evidence="9" id="KW-0539">Nucleus</keyword>
<dbReference type="PROSITE" id="PS51526">
    <property type="entry name" value="RFX_DBD"/>
    <property type="match status" value="1"/>
</dbReference>
<keyword evidence="6" id="KW-0805">Transcription regulation</keyword>
<feature type="compositionally biased region" description="Basic and acidic residues" evidence="14">
    <location>
        <begin position="717"/>
        <end position="731"/>
    </location>
</feature>
<keyword evidence="8" id="KW-0804">Transcription</keyword>
<evidence type="ECO:0000256" key="4">
    <source>
        <dbReference type="ARBA" id="ARBA00022794"/>
    </source>
</evidence>
<dbReference type="InterPro" id="IPR007668">
    <property type="entry name" value="RFX1_trans_act"/>
</dbReference>
<dbReference type="InterPro" id="IPR039779">
    <property type="entry name" value="RFX-like"/>
</dbReference>
<accession>L5L862</accession>
<comment type="function">
    <text evidence="12">Transcription factor that acts as a key regulator of spermatogenesis. Acts by regulating expression of genes required for the haploid phase during spermiogenesis, such as genes required for cilium assembly and function. Recognizes and binds the X-box, a regulatory motif with DNA sequence 5'-GTNRCC(0-3N)RGYAAC-3' present on promoters. Probably activates transcription of the testis-specific histone gene H1-6.</text>
</comment>
<feature type="compositionally biased region" description="Basic and acidic residues" evidence="14">
    <location>
        <begin position="627"/>
        <end position="643"/>
    </location>
</feature>
<dbReference type="SUPFAM" id="SSF46785">
    <property type="entry name" value="Winged helix' DNA-binding domain"/>
    <property type="match status" value="1"/>
</dbReference>
<proteinExistence type="predicted"/>
<feature type="compositionally biased region" description="Low complexity" evidence="14">
    <location>
        <begin position="262"/>
        <end position="287"/>
    </location>
</feature>
<dbReference type="FunFam" id="1.10.10.10:FF:000017">
    <property type="entry name" value="transcription factor RFX3 isoform X1"/>
    <property type="match status" value="1"/>
</dbReference>
<feature type="region of interest" description="Disordered" evidence="14">
    <location>
        <begin position="247"/>
        <end position="287"/>
    </location>
</feature>
<dbReference type="GO" id="GO:0007283">
    <property type="term" value="P:spermatogenesis"/>
    <property type="evidence" value="ECO:0007669"/>
    <property type="project" value="UniProtKB-KW"/>
</dbReference>
<evidence type="ECO:0000313" key="16">
    <source>
        <dbReference type="EMBL" id="ELK19446.1"/>
    </source>
</evidence>
<sequence>MQPISLPRVQQVPQQVQPAQHVYSPQVQYVEGGDAIYANGALRTAYAYNPEPPMYTPSGAASYFEASGGAQVTVAGSSPPAVPSHSMVGITMDVGGSPIVSGAGAYLIHGGMDSARHSLAHTSRSSPATLEMAIENLQKSEGITSHKSGLLNSHLQWLLDNYETAEGVSLPRSSLYNHYLRHCQEHKLDPVNAASFGKLIRSVFMGLRTRRLGTRGNSKYHYYGIRLKPDSPLNRLQEDTQYMAMRQQPVHQKPRYRPAQKTDSLGDSGSHSSLHSTPEQAMAAQSQHHQQYIDVSHVFPEFPAPDLGSTLLQESVLPQDVRALQLAYRRHCEATLDVVMNLQFHYIEKLWLSFWNSKASSSDGPTSLPASDEDPEAAVLPKDKLVSLCKCDPVLKWMRSCDHILYQALVEILIPDVLRPVPSSLTQAIRNFAKSLEGWLTNAMSDFPQQVVQTKVGVVSAFAQTLRRYTSLNHLAQAARAVLQNTSQINQMLSDLNRVDFANVQEQASWVCQCEESVVQRLEQDFKLTLQQQSSLDQWARWLDDVVTQALKQHAGSPSFPKAARQLLLVVLLQVGVLDHGPGAGLGAPGSSRFQCPHLRASSWWQAPGARPEALWPRTACHVENPEHSETVEAAQKSERARASPDTGPGVASAESRTRSAGSGYGGLQRKGAGTELGRPQRDHATRTECRQTAFKLPGCQQCPACVTPRLADSVQEKGADAVSKRAELPRARRPHSPLCL</sequence>
<dbReference type="AlphaFoldDB" id="L5L862"/>
<dbReference type="Pfam" id="PF25340">
    <property type="entry name" value="BCD_RFX"/>
    <property type="match status" value="1"/>
</dbReference>
<evidence type="ECO:0000256" key="3">
    <source>
        <dbReference type="ARBA" id="ARBA00022490"/>
    </source>
</evidence>
<evidence type="ECO:0000256" key="6">
    <source>
        <dbReference type="ARBA" id="ARBA00023015"/>
    </source>
</evidence>
<dbReference type="GO" id="GO:0005634">
    <property type="term" value="C:nucleus"/>
    <property type="evidence" value="ECO:0007669"/>
    <property type="project" value="UniProtKB-SubCell"/>
</dbReference>
<gene>
    <name evidence="16" type="ORF">PAL_GLEAN10006108</name>
</gene>
<dbReference type="InterPro" id="IPR036390">
    <property type="entry name" value="WH_DNA-bd_sf"/>
</dbReference>
<evidence type="ECO:0000256" key="1">
    <source>
        <dbReference type="ARBA" id="ARBA00004123"/>
    </source>
</evidence>
<evidence type="ECO:0000259" key="15">
    <source>
        <dbReference type="PROSITE" id="PS51526"/>
    </source>
</evidence>
<name>L5L862_PTEAL</name>
<dbReference type="EMBL" id="KB030265">
    <property type="protein sequence ID" value="ELK19446.1"/>
    <property type="molecule type" value="Genomic_DNA"/>
</dbReference>
<comment type="subunit">
    <text evidence="13">Homodimer; probably only forms homodimers in testis. Heterodimer; heterodimerizes with RFX1 and RFX3.</text>
</comment>